<evidence type="ECO:0000313" key="3">
    <source>
        <dbReference type="Proteomes" id="UP001209570"/>
    </source>
</evidence>
<gene>
    <name evidence="2" type="ORF">P43SY_012087</name>
</gene>
<keyword evidence="3" id="KW-1185">Reference proteome</keyword>
<reference evidence="2" key="1">
    <citation type="submission" date="2021-12" db="EMBL/GenBank/DDBJ databases">
        <title>Prjna785345.</title>
        <authorList>
            <person name="Rujirawat T."/>
            <person name="Krajaejun T."/>
        </authorList>
    </citation>
    <scope>NUCLEOTIDE SEQUENCE</scope>
    <source>
        <strain evidence="2">Pi057C3</strain>
    </source>
</reference>
<evidence type="ECO:0000256" key="1">
    <source>
        <dbReference type="SAM" id="MobiDB-lite"/>
    </source>
</evidence>
<comment type="caution">
    <text evidence="2">The sequence shown here is derived from an EMBL/GenBank/DDBJ whole genome shotgun (WGS) entry which is preliminary data.</text>
</comment>
<organism evidence="2 3">
    <name type="scientific">Pythium insidiosum</name>
    <name type="common">Pythiosis disease agent</name>
    <dbReference type="NCBI Taxonomy" id="114742"/>
    <lineage>
        <taxon>Eukaryota</taxon>
        <taxon>Sar</taxon>
        <taxon>Stramenopiles</taxon>
        <taxon>Oomycota</taxon>
        <taxon>Peronosporomycetes</taxon>
        <taxon>Pythiales</taxon>
        <taxon>Pythiaceae</taxon>
        <taxon>Pythium</taxon>
    </lineage>
</organism>
<protein>
    <submittedName>
        <fullName evidence="2">Uncharacterized protein</fullName>
    </submittedName>
</protein>
<proteinExistence type="predicted"/>
<feature type="compositionally biased region" description="Acidic residues" evidence="1">
    <location>
        <begin position="90"/>
        <end position="104"/>
    </location>
</feature>
<dbReference type="Proteomes" id="UP001209570">
    <property type="component" value="Unassembled WGS sequence"/>
</dbReference>
<feature type="compositionally biased region" description="Acidic residues" evidence="1">
    <location>
        <begin position="53"/>
        <end position="66"/>
    </location>
</feature>
<feature type="compositionally biased region" description="Low complexity" evidence="1">
    <location>
        <begin position="13"/>
        <end position="28"/>
    </location>
</feature>
<name>A0AAD5LXR8_PYTIN</name>
<feature type="compositionally biased region" description="Basic and acidic residues" evidence="1">
    <location>
        <begin position="67"/>
        <end position="76"/>
    </location>
</feature>
<feature type="region of interest" description="Disordered" evidence="1">
    <location>
        <begin position="1"/>
        <end position="104"/>
    </location>
</feature>
<dbReference type="AlphaFoldDB" id="A0AAD5LXR8"/>
<sequence>MLEDGERFSSEYAPSRPRATSSSSALRAYFDADRDDFESDRRMDNMSGFSDLHDDDADYEDDDFEEDYHHESRDDSYVTTRSTDASVVDIDIDDDGDDDHGDSF</sequence>
<evidence type="ECO:0000313" key="2">
    <source>
        <dbReference type="EMBL" id="KAJ0388571.1"/>
    </source>
</evidence>
<accession>A0AAD5LXR8</accession>
<dbReference type="EMBL" id="JAKCXM010008619">
    <property type="protein sequence ID" value="KAJ0388571.1"/>
    <property type="molecule type" value="Genomic_DNA"/>
</dbReference>